<dbReference type="InterPro" id="IPR040815">
    <property type="entry name" value="Nas2_N"/>
</dbReference>
<organism evidence="6 7">
    <name type="scientific">Pneumocystis jirovecii (strain RU7)</name>
    <name type="common">Human pneumocystis pneumonia agent</name>
    <dbReference type="NCBI Taxonomy" id="1408657"/>
    <lineage>
        <taxon>Eukaryota</taxon>
        <taxon>Fungi</taxon>
        <taxon>Dikarya</taxon>
        <taxon>Ascomycota</taxon>
        <taxon>Taphrinomycotina</taxon>
        <taxon>Pneumocystomycetes</taxon>
        <taxon>Pneumocystaceae</taxon>
        <taxon>Pneumocystis</taxon>
    </lineage>
</organism>
<evidence type="ECO:0000256" key="3">
    <source>
        <dbReference type="SAM" id="Coils"/>
    </source>
</evidence>
<keyword evidence="1" id="KW-0143">Chaperone</keyword>
<protein>
    <recommendedName>
        <fullName evidence="2">Probable 26S proteasome regulatory subunit p27</fullName>
    </recommendedName>
</protein>
<dbReference type="GO" id="GO:0070682">
    <property type="term" value="P:proteasome regulatory particle assembly"/>
    <property type="evidence" value="ECO:0007669"/>
    <property type="project" value="InterPro"/>
</dbReference>
<dbReference type="PANTHER" id="PTHR12651:SF1">
    <property type="entry name" value="26S PROTEASOME NON-ATPASE REGULATORY SUBUNIT 9"/>
    <property type="match status" value="1"/>
</dbReference>
<dbReference type="Pfam" id="PF04495">
    <property type="entry name" value="GRASP55_65"/>
    <property type="match status" value="1"/>
</dbReference>
<gene>
    <name evidence="6" type="ORF">T551_00877</name>
</gene>
<dbReference type="SUPFAM" id="SSF50156">
    <property type="entry name" value="PDZ domain-like"/>
    <property type="match status" value="1"/>
</dbReference>
<evidence type="ECO:0000256" key="2">
    <source>
        <dbReference type="ARBA" id="ARBA00068021"/>
    </source>
</evidence>
<name>A0A0W4ZV34_PNEJ7</name>
<reference evidence="7" key="1">
    <citation type="journal article" date="2016" name="Nat. Commun.">
        <title>Genome analysis of three Pneumocystis species reveals adaptation mechanisms to life exclusively in mammalian hosts.</title>
        <authorList>
            <person name="Ma L."/>
            <person name="Chen Z."/>
            <person name="Huang D.W."/>
            <person name="Kutty G."/>
            <person name="Ishihara M."/>
            <person name="Wang H."/>
            <person name="Abouelleil A."/>
            <person name="Bishop L."/>
            <person name="Davey E."/>
            <person name="Deng R."/>
            <person name="Deng X."/>
            <person name="Fan L."/>
            <person name="Fantoni G."/>
            <person name="Fitzgerald M."/>
            <person name="Gogineni E."/>
            <person name="Goldberg J.M."/>
            <person name="Handley G."/>
            <person name="Hu X."/>
            <person name="Huber C."/>
            <person name="Jiao X."/>
            <person name="Jones K."/>
            <person name="Levin J.Z."/>
            <person name="Liu Y."/>
            <person name="Macdonald P."/>
            <person name="Melnikov A."/>
            <person name="Raley C."/>
            <person name="Sassi M."/>
            <person name="Sherman B.T."/>
            <person name="Song X."/>
            <person name="Sykes S."/>
            <person name="Tran B."/>
            <person name="Walsh L."/>
            <person name="Xia Y."/>
            <person name="Yang J."/>
            <person name="Young S."/>
            <person name="Zeng Q."/>
            <person name="Zheng X."/>
            <person name="Stephens R."/>
            <person name="Nusbaum C."/>
            <person name="Birren B.W."/>
            <person name="Azadi P."/>
            <person name="Lempicki R.A."/>
            <person name="Cuomo C.A."/>
            <person name="Kovacs J.A."/>
        </authorList>
    </citation>
    <scope>NUCLEOTIDE SEQUENCE [LARGE SCALE GENOMIC DNA]</scope>
    <source>
        <strain evidence="7">RU7</strain>
    </source>
</reference>
<feature type="domain" description="Nas2 N-terminal" evidence="5">
    <location>
        <begin position="24"/>
        <end position="102"/>
    </location>
</feature>
<evidence type="ECO:0000259" key="4">
    <source>
        <dbReference type="Pfam" id="PF04495"/>
    </source>
</evidence>
<dbReference type="Gene3D" id="2.30.42.10">
    <property type="match status" value="1"/>
</dbReference>
<dbReference type="PANTHER" id="PTHR12651">
    <property type="entry name" value="26S PROTEASOME NON-ATPASE REGULATORY SUBUNIT 9"/>
    <property type="match status" value="1"/>
</dbReference>
<dbReference type="AlphaFoldDB" id="A0A0W4ZV34"/>
<evidence type="ECO:0000259" key="5">
    <source>
        <dbReference type="Pfam" id="PF18265"/>
    </source>
</evidence>
<dbReference type="EMBL" id="LFWA01000003">
    <property type="protein sequence ID" value="KTW32195.1"/>
    <property type="molecule type" value="Genomic_DNA"/>
</dbReference>
<dbReference type="Proteomes" id="UP000053447">
    <property type="component" value="Unassembled WGS sequence"/>
</dbReference>
<dbReference type="Pfam" id="PF18265">
    <property type="entry name" value="Nas2_N"/>
    <property type="match status" value="1"/>
</dbReference>
<dbReference type="GeneID" id="28939396"/>
<dbReference type="InterPro" id="IPR035269">
    <property type="entry name" value="PSMD9"/>
</dbReference>
<dbReference type="OrthoDB" id="72325at2759"/>
<keyword evidence="7" id="KW-1185">Reference proteome</keyword>
<dbReference type="InterPro" id="IPR036034">
    <property type="entry name" value="PDZ_sf"/>
</dbReference>
<dbReference type="STRING" id="1408657.A0A0W4ZV34"/>
<evidence type="ECO:0000256" key="1">
    <source>
        <dbReference type="ARBA" id="ARBA00023186"/>
    </source>
</evidence>
<dbReference type="FunFam" id="2.30.42.10:FF:000107">
    <property type="entry name" value="26S proteasome non-ATPase regulatory subunit 9"/>
    <property type="match status" value="1"/>
</dbReference>
<dbReference type="GO" id="GO:0005737">
    <property type="term" value="C:cytoplasm"/>
    <property type="evidence" value="ECO:0007669"/>
    <property type="project" value="TreeGrafter"/>
</dbReference>
<evidence type="ECO:0000313" key="7">
    <source>
        <dbReference type="Proteomes" id="UP000053447"/>
    </source>
</evidence>
<dbReference type="GO" id="GO:0005634">
    <property type="term" value="C:nucleus"/>
    <property type="evidence" value="ECO:0007669"/>
    <property type="project" value="TreeGrafter"/>
</dbReference>
<feature type="coiled-coil region" evidence="3">
    <location>
        <begin position="24"/>
        <end position="99"/>
    </location>
</feature>
<accession>A0A0W4ZV34</accession>
<feature type="domain" description="PDZ GRASP-type" evidence="4">
    <location>
        <begin position="121"/>
        <end position="208"/>
    </location>
</feature>
<sequence length="211" mass="23637">MGIPVNSQASDQSVEDTESINSHLKDIFKRLDEIKQELQSLSDVLLQHNVNMETPLIDEDGFPRSDIDVVSVRIARARINRLKNDYHALTNNIQVALHTLHKHNPQDTTQTAIENTIERPFARVNYIIHQSPAALAGLQEGDLIKRFGTIHAENHQGLSSLVQLVEMSDNKEIPLQIVRKEESKEININLTLIPQKNWGGSGSLGAHIVPI</sequence>
<dbReference type="eggNOG" id="KOG3129">
    <property type="taxonomic scope" value="Eukaryota"/>
</dbReference>
<proteinExistence type="predicted"/>
<dbReference type="VEuPathDB" id="FungiDB:T551_00877"/>
<comment type="caution">
    <text evidence="6">The sequence shown here is derived from an EMBL/GenBank/DDBJ whole genome shotgun (WGS) entry which is preliminary data.</text>
</comment>
<evidence type="ECO:0000313" key="6">
    <source>
        <dbReference type="EMBL" id="KTW32195.1"/>
    </source>
</evidence>
<dbReference type="InterPro" id="IPR024958">
    <property type="entry name" value="GRASP_PDZ"/>
</dbReference>
<dbReference type="RefSeq" id="XP_018230887.1">
    <property type="nucleotide sequence ID" value="XM_018373141.1"/>
</dbReference>
<keyword evidence="3" id="KW-0175">Coiled coil</keyword>
<dbReference type="Gene3D" id="6.10.140.1710">
    <property type="match status" value="1"/>
</dbReference>